<dbReference type="GO" id="GO:0045036">
    <property type="term" value="P:protein targeting to chloroplast"/>
    <property type="evidence" value="ECO:0007669"/>
    <property type="project" value="TreeGrafter"/>
</dbReference>
<dbReference type="SUPFAM" id="SSF50022">
    <property type="entry name" value="ISP domain"/>
    <property type="match status" value="1"/>
</dbReference>
<evidence type="ECO:0000256" key="2">
    <source>
        <dbReference type="ARBA" id="ARBA00022528"/>
    </source>
</evidence>
<dbReference type="InterPro" id="IPR017941">
    <property type="entry name" value="Rieske_2Fe-2S"/>
</dbReference>
<dbReference type="EMBL" id="JANAVB010005599">
    <property type="protein sequence ID" value="KAJ6846105.1"/>
    <property type="molecule type" value="Genomic_DNA"/>
</dbReference>
<dbReference type="PANTHER" id="PTHR21266">
    <property type="entry name" value="IRON-SULFUR DOMAIN CONTAINING PROTEIN"/>
    <property type="match status" value="1"/>
</dbReference>
<evidence type="ECO:0000256" key="7">
    <source>
        <dbReference type="ARBA" id="ARBA00023004"/>
    </source>
</evidence>
<protein>
    <submittedName>
        <fullName evidence="11">Protein TIC 55, chloroplastic</fullName>
    </submittedName>
</protein>
<evidence type="ECO:0000256" key="5">
    <source>
        <dbReference type="ARBA" id="ARBA00022723"/>
    </source>
</evidence>
<dbReference type="SUPFAM" id="SSF55961">
    <property type="entry name" value="Bet v1-like"/>
    <property type="match status" value="1"/>
</dbReference>
<keyword evidence="3" id="KW-0934">Plastid</keyword>
<keyword evidence="6" id="KW-0809">Transit peptide</keyword>
<dbReference type="Gene3D" id="2.102.10.10">
    <property type="entry name" value="Rieske [2Fe-2S] iron-sulphur domain"/>
    <property type="match status" value="1"/>
</dbReference>
<keyword evidence="9" id="KW-0812">Transmembrane</keyword>
<reference evidence="11" key="1">
    <citation type="journal article" date="2023" name="GigaByte">
        <title>Genome assembly of the bearded iris, Iris pallida Lam.</title>
        <authorList>
            <person name="Bruccoleri R.E."/>
            <person name="Oakeley E.J."/>
            <person name="Faust A.M.E."/>
            <person name="Altorfer M."/>
            <person name="Dessus-Babus S."/>
            <person name="Burckhardt D."/>
            <person name="Oertli M."/>
            <person name="Naumann U."/>
            <person name="Petersen F."/>
            <person name="Wong J."/>
        </authorList>
    </citation>
    <scope>NUCLEOTIDE SEQUENCE</scope>
    <source>
        <strain evidence="11">GSM-AAB239-AS_SAM_17_03QT</strain>
    </source>
</reference>
<feature type="transmembrane region" description="Helical" evidence="9">
    <location>
        <begin position="468"/>
        <end position="489"/>
    </location>
</feature>
<dbReference type="Pfam" id="PF00355">
    <property type="entry name" value="Rieske"/>
    <property type="match status" value="1"/>
</dbReference>
<dbReference type="GO" id="GO:0051537">
    <property type="term" value="F:2 iron, 2 sulfur cluster binding"/>
    <property type="evidence" value="ECO:0007669"/>
    <property type="project" value="UniProtKB-KW"/>
</dbReference>
<evidence type="ECO:0000256" key="8">
    <source>
        <dbReference type="ARBA" id="ARBA00023014"/>
    </source>
</evidence>
<evidence type="ECO:0000256" key="4">
    <source>
        <dbReference type="ARBA" id="ARBA00022714"/>
    </source>
</evidence>
<dbReference type="AlphaFoldDB" id="A0AAX6I0Y3"/>
<feature type="transmembrane region" description="Helical" evidence="9">
    <location>
        <begin position="496"/>
        <end position="519"/>
    </location>
</feature>
<keyword evidence="5" id="KW-0479">Metal-binding</keyword>
<keyword evidence="8" id="KW-0411">Iron-sulfur</keyword>
<name>A0AAX6I0Y3_IRIPA</name>
<sequence>MALSRAFSVPHQLLKKQPTSSTYSSSSSSTSSFFCDYHQYQKKKPSLLLNGRRVATRRRVGLVEPTAVEDEEEYDWREEWYPLYLSEEVPYDAPLGLSVFDEKLVLYRDANGIMRCFQDRCPHRLAKLSEGQLIDGRLECLYHGWQFGGDGRCLKIPQLPEGARIPRAACATKYEVKDSQGVVWVWMSKKAAPEPDKLPHFEHYSRPDFHAVSTIHEMPYDHSIVLENFMDPAHVPISHDRSDFYSKREDAQPLLFDVTERTPRGFAGSWSKSREPAAKNHLRFEAPCALQNNRDYVDRDGKRQHVSSLFLARPTGQGRSMVIIRFGTTVRSPFMKFLPGWFFHQNICKVLEQDMGFLSSQNQVLADAKLPVSRLYLNIASCDTWVSEYRRWKDKVGDGMPYYFGYASVSLPDEPAVVEQAPAGIGAGMSASMPAKGGLGGAYVPNPISRYFRHVVHCRECRGSLKSFGIWKNALLGLALVALSSAVLASTRRWKVVFLVSAVLSSIGGYVFYSASALLTTNFVRNHRRL</sequence>
<keyword evidence="9" id="KW-1133">Transmembrane helix</keyword>
<dbReference type="GO" id="GO:0009507">
    <property type="term" value="C:chloroplast"/>
    <property type="evidence" value="ECO:0007669"/>
    <property type="project" value="UniProtKB-SubCell"/>
</dbReference>
<dbReference type="Gene3D" id="3.90.380.10">
    <property type="entry name" value="Naphthalene 1,2-dioxygenase Alpha Subunit, Chain A, domain 1"/>
    <property type="match status" value="1"/>
</dbReference>
<evidence type="ECO:0000259" key="10">
    <source>
        <dbReference type="PROSITE" id="PS51296"/>
    </source>
</evidence>
<dbReference type="InterPro" id="IPR036922">
    <property type="entry name" value="Rieske_2Fe-2S_sf"/>
</dbReference>
<proteinExistence type="predicted"/>
<dbReference type="InterPro" id="IPR013626">
    <property type="entry name" value="PaO"/>
</dbReference>
<evidence type="ECO:0000256" key="1">
    <source>
        <dbReference type="ARBA" id="ARBA00004229"/>
    </source>
</evidence>
<dbReference type="InterPro" id="IPR050584">
    <property type="entry name" value="Cholesterol_7-desaturase"/>
</dbReference>
<keyword evidence="2" id="KW-0150">Chloroplast</keyword>
<reference evidence="11" key="2">
    <citation type="submission" date="2023-04" db="EMBL/GenBank/DDBJ databases">
        <authorList>
            <person name="Bruccoleri R.E."/>
            <person name="Oakeley E.J."/>
            <person name="Faust A.-M."/>
            <person name="Dessus-Babus S."/>
            <person name="Altorfer M."/>
            <person name="Burckhardt D."/>
            <person name="Oertli M."/>
            <person name="Naumann U."/>
            <person name="Petersen F."/>
            <person name="Wong J."/>
        </authorList>
    </citation>
    <scope>NUCLEOTIDE SEQUENCE</scope>
    <source>
        <strain evidence="11">GSM-AAB239-AS_SAM_17_03QT</strain>
        <tissue evidence="11">Leaf</tissue>
    </source>
</reference>
<keyword evidence="7" id="KW-0408">Iron</keyword>
<comment type="subcellular location">
    <subcellularLocation>
        <location evidence="1">Plastid</location>
        <location evidence="1">Chloroplast</location>
    </subcellularLocation>
</comment>
<evidence type="ECO:0000313" key="11">
    <source>
        <dbReference type="EMBL" id="KAJ6846105.1"/>
    </source>
</evidence>
<gene>
    <name evidence="11" type="ORF">M6B38_278680</name>
</gene>
<dbReference type="GO" id="GO:0010277">
    <property type="term" value="F:chlorophyllide a oxygenase activity"/>
    <property type="evidence" value="ECO:0007669"/>
    <property type="project" value="InterPro"/>
</dbReference>
<organism evidence="11 12">
    <name type="scientific">Iris pallida</name>
    <name type="common">Sweet iris</name>
    <dbReference type="NCBI Taxonomy" id="29817"/>
    <lineage>
        <taxon>Eukaryota</taxon>
        <taxon>Viridiplantae</taxon>
        <taxon>Streptophyta</taxon>
        <taxon>Embryophyta</taxon>
        <taxon>Tracheophyta</taxon>
        <taxon>Spermatophyta</taxon>
        <taxon>Magnoliopsida</taxon>
        <taxon>Liliopsida</taxon>
        <taxon>Asparagales</taxon>
        <taxon>Iridaceae</taxon>
        <taxon>Iridoideae</taxon>
        <taxon>Irideae</taxon>
        <taxon>Iris</taxon>
    </lineage>
</organism>
<dbReference type="GO" id="GO:0046872">
    <property type="term" value="F:metal ion binding"/>
    <property type="evidence" value="ECO:0007669"/>
    <property type="project" value="UniProtKB-KW"/>
</dbReference>
<keyword evidence="4" id="KW-0001">2Fe-2S</keyword>
<accession>A0AAX6I0Y3</accession>
<keyword evidence="9" id="KW-0472">Membrane</keyword>
<evidence type="ECO:0000256" key="6">
    <source>
        <dbReference type="ARBA" id="ARBA00022946"/>
    </source>
</evidence>
<keyword evidence="12" id="KW-1185">Reference proteome</keyword>
<feature type="domain" description="Rieske" evidence="10">
    <location>
        <begin position="80"/>
        <end position="185"/>
    </location>
</feature>
<evidence type="ECO:0000256" key="3">
    <source>
        <dbReference type="ARBA" id="ARBA00022640"/>
    </source>
</evidence>
<comment type="caution">
    <text evidence="11">The sequence shown here is derived from an EMBL/GenBank/DDBJ whole genome shotgun (WGS) entry which is preliminary data.</text>
</comment>
<dbReference type="Proteomes" id="UP001140949">
    <property type="component" value="Unassembled WGS sequence"/>
</dbReference>
<dbReference type="Pfam" id="PF08417">
    <property type="entry name" value="PaO"/>
    <property type="match status" value="1"/>
</dbReference>
<dbReference type="PROSITE" id="PS51296">
    <property type="entry name" value="RIESKE"/>
    <property type="match status" value="1"/>
</dbReference>
<dbReference type="PANTHER" id="PTHR21266:SF29">
    <property type="entry name" value="PROTEIN TIC 55, CHLOROPLASTIC"/>
    <property type="match status" value="1"/>
</dbReference>
<evidence type="ECO:0000313" key="12">
    <source>
        <dbReference type="Proteomes" id="UP001140949"/>
    </source>
</evidence>
<evidence type="ECO:0000256" key="9">
    <source>
        <dbReference type="SAM" id="Phobius"/>
    </source>
</evidence>